<evidence type="ECO:0000259" key="2">
    <source>
        <dbReference type="Pfam" id="PF01370"/>
    </source>
</evidence>
<dbReference type="Pfam" id="PF01408">
    <property type="entry name" value="GFO_IDH_MocA"/>
    <property type="match status" value="1"/>
</dbReference>
<reference evidence="5 6" key="2">
    <citation type="journal article" date="2012" name="Stand. Genomic Sci.">
        <title>Complete genome sequence of the thermophilic sulfate-reducing ocean bacterium Thermodesulfatator indicus type strain (CIR29812(T)).</title>
        <authorList>
            <person name="Anderson I."/>
            <person name="Saunders E."/>
            <person name="Lapidus A."/>
            <person name="Nolan M."/>
            <person name="Lucas S."/>
            <person name="Tice H."/>
            <person name="Del Rio T.G."/>
            <person name="Cheng J.F."/>
            <person name="Han C."/>
            <person name="Tapia R."/>
            <person name="Goodwin L.A."/>
            <person name="Pitluck S."/>
            <person name="Liolios K."/>
            <person name="Mavromatis K."/>
            <person name="Pagani I."/>
            <person name="Ivanova N."/>
            <person name="Mikhailova N."/>
            <person name="Pati A."/>
            <person name="Chen A."/>
            <person name="Palaniappan K."/>
            <person name="Land M."/>
            <person name="Hauser L."/>
            <person name="Jeffries C.D."/>
            <person name="Chang Y.J."/>
            <person name="Brambilla E.M."/>
            <person name="Rohde M."/>
            <person name="Spring S."/>
            <person name="Goker M."/>
            <person name="Detter J.C."/>
            <person name="Woyke T."/>
            <person name="Bristow J."/>
            <person name="Eisen J.A."/>
            <person name="Markowitz V."/>
            <person name="Hugenholtz P."/>
            <person name="Kyrpides N.C."/>
            <person name="Klenk H.P."/>
        </authorList>
    </citation>
    <scope>NUCLEOTIDE SEQUENCE [LARGE SCALE GENOMIC DNA]</scope>
    <source>
        <strain evidence="6">DSM 15286 / JCM 11887 / CIR29812</strain>
    </source>
</reference>
<dbReference type="InterPro" id="IPR036291">
    <property type="entry name" value="NAD(P)-bd_dom_sf"/>
</dbReference>
<protein>
    <submittedName>
        <fullName evidence="5">NAD-dependent epimerase/dehydratase</fullName>
    </submittedName>
</protein>
<dbReference type="SUPFAM" id="SSF51735">
    <property type="entry name" value="NAD(P)-binding Rossmann-fold domains"/>
    <property type="match status" value="2"/>
</dbReference>
<dbReference type="InterPro" id="IPR004104">
    <property type="entry name" value="Gfo/Idh/MocA-like_OxRdtase_C"/>
</dbReference>
<accession>F8ABL2</accession>
<evidence type="ECO:0000259" key="4">
    <source>
        <dbReference type="Pfam" id="PF02894"/>
    </source>
</evidence>
<proteinExistence type="inferred from homology"/>
<feature type="domain" description="NAD-dependent epimerase/dehydratase" evidence="2">
    <location>
        <begin position="364"/>
        <end position="590"/>
    </location>
</feature>
<evidence type="ECO:0000256" key="1">
    <source>
        <dbReference type="ARBA" id="ARBA00007637"/>
    </source>
</evidence>
<dbReference type="SUPFAM" id="SSF55347">
    <property type="entry name" value="Glyceraldehyde-3-phosphate dehydrogenase-like, C-terminal domain"/>
    <property type="match status" value="1"/>
</dbReference>
<comment type="similarity">
    <text evidence="1">Belongs to the NAD(P)-dependent epimerase/dehydratase family.</text>
</comment>
<dbReference type="GO" id="GO:0000166">
    <property type="term" value="F:nucleotide binding"/>
    <property type="evidence" value="ECO:0007669"/>
    <property type="project" value="InterPro"/>
</dbReference>
<dbReference type="eggNOG" id="COG0673">
    <property type="taxonomic scope" value="Bacteria"/>
</dbReference>
<dbReference type="STRING" id="667014.Thein_1753"/>
<evidence type="ECO:0000313" key="6">
    <source>
        <dbReference type="Proteomes" id="UP000006793"/>
    </source>
</evidence>
<dbReference type="Pfam" id="PF02894">
    <property type="entry name" value="GFO_IDH_MocA_C"/>
    <property type="match status" value="1"/>
</dbReference>
<dbReference type="OrthoDB" id="9815825at2"/>
<dbReference type="Proteomes" id="UP000006793">
    <property type="component" value="Chromosome"/>
</dbReference>
<dbReference type="PaxDb" id="667014-Thein_1753"/>
<reference evidence="6" key="1">
    <citation type="submission" date="2011-04" db="EMBL/GenBank/DDBJ databases">
        <title>The complete genome of Thermodesulfatator indicus DSM 15286.</title>
        <authorList>
            <person name="Lucas S."/>
            <person name="Copeland A."/>
            <person name="Lapidus A."/>
            <person name="Bruce D."/>
            <person name="Goodwin L."/>
            <person name="Pitluck S."/>
            <person name="Peters L."/>
            <person name="Kyrpides N."/>
            <person name="Mavromatis K."/>
            <person name="Pagani I."/>
            <person name="Ivanova N."/>
            <person name="Saunders L."/>
            <person name="Detter J.C."/>
            <person name="Tapia R."/>
            <person name="Han C."/>
            <person name="Land M."/>
            <person name="Hauser L."/>
            <person name="Markowitz V."/>
            <person name="Cheng J.-F."/>
            <person name="Hugenholtz P."/>
            <person name="Woyke T."/>
            <person name="Wu D."/>
            <person name="Spring S."/>
            <person name="Schroeder M."/>
            <person name="Brambilla E."/>
            <person name="Klenk H.-P."/>
            <person name="Eisen J.A."/>
        </authorList>
    </citation>
    <scope>NUCLEOTIDE SEQUENCE [LARGE SCALE GENOMIC DNA]</scope>
    <source>
        <strain evidence="6">DSM 15286 / JCM 11887 / CIR29812</strain>
    </source>
</reference>
<dbReference type="AlphaFoldDB" id="F8ABL2"/>
<keyword evidence="6" id="KW-1185">Reference proteome</keyword>
<dbReference type="InParanoid" id="F8ABL2"/>
<dbReference type="Pfam" id="PF01370">
    <property type="entry name" value="Epimerase"/>
    <property type="match status" value="1"/>
</dbReference>
<organism evidence="5 6">
    <name type="scientific">Thermodesulfatator indicus (strain DSM 15286 / JCM 11887 / CIR29812)</name>
    <dbReference type="NCBI Taxonomy" id="667014"/>
    <lineage>
        <taxon>Bacteria</taxon>
        <taxon>Pseudomonadati</taxon>
        <taxon>Thermodesulfobacteriota</taxon>
        <taxon>Thermodesulfobacteria</taxon>
        <taxon>Thermodesulfobacteriales</taxon>
        <taxon>Thermodesulfatatoraceae</taxon>
        <taxon>Thermodesulfatator</taxon>
    </lineage>
</organism>
<dbReference type="InterPro" id="IPR000683">
    <property type="entry name" value="Gfo/Idh/MocA-like_OxRdtase_N"/>
</dbReference>
<dbReference type="EMBL" id="CP002683">
    <property type="protein sequence ID" value="AEH45611.1"/>
    <property type="molecule type" value="Genomic_DNA"/>
</dbReference>
<dbReference type="Gene3D" id="3.30.360.10">
    <property type="entry name" value="Dihydrodipicolinate Reductase, domain 2"/>
    <property type="match status" value="1"/>
</dbReference>
<name>F8ABL2_THEID</name>
<evidence type="ECO:0000259" key="3">
    <source>
        <dbReference type="Pfam" id="PF01408"/>
    </source>
</evidence>
<feature type="domain" description="Gfo/Idh/MocA-like oxidoreductase N-terminal" evidence="3">
    <location>
        <begin position="3"/>
        <end position="119"/>
    </location>
</feature>
<dbReference type="PANTHER" id="PTHR43000">
    <property type="entry name" value="DTDP-D-GLUCOSE 4,6-DEHYDRATASE-RELATED"/>
    <property type="match status" value="1"/>
</dbReference>
<evidence type="ECO:0000313" key="5">
    <source>
        <dbReference type="EMBL" id="AEH45611.1"/>
    </source>
</evidence>
<dbReference type="Gene3D" id="3.40.50.720">
    <property type="entry name" value="NAD(P)-binding Rossmann-like Domain"/>
    <property type="match status" value="2"/>
</dbReference>
<dbReference type="HOGENOM" id="CLU_020781_0_0_0"/>
<dbReference type="KEGG" id="tid:Thein_1753"/>
<sequence length="743" mass="83288">MLKTILIGCGAISEQLHLPVLAGHPEIDLVALVDPNLERAHYFAKGYKVPRVYSDISEADLSDIDAAVIATPPFHHAPCAIELLHKGIHLLVEKPLALSVDEAKKVISLAQEKNLKVAVPLYRRFFPSFRLMVSLIKNKVFGIPLNFSVKAGGFYNWPAASLGNMKKELAGGGVLMDLGPHFLDFLFQIFEEPVELLEYQDDALGGIEADCILKLRFNFEGKSVEGIGEFARTRKLNGGIKIECERAILEFKPSERYRLIIFPKETGIEDFWDNSKKPFIYQGLWKNDLNEDESWYATFARVYDDWLAAIKEDKEPLASAQSSLPVLALIEKCYHNKKTLPKSWLTPSENKFLKRKKLPKKTKVLVTGATGFIGCRAAEILRLREGFEVRAVVRNPGKAARLARLDVEMVQFDLEQDKGFDELVEGCDAVIHCAVGTAYGDPKKIFNVTVEGTRKLARAAFKKGVKHFIHVSSMAVYGSKISGLIDESFPLKPDSESVYGKSKAKAEHVVQYYAKKGLPAVIFRPARVFGPFGFTFVTNPLQAMTERRFAWKGDPDTPCDMIYVDNVVEAFICAIHAEPEDIAGEVFNLGEQDSMTWKEFYRAFIEGLNIPLDIEEVPVFSKTETKKDSKLKEYIGNFKELFTSPEFKAFMRKTIYTDPIGMLPRKILELPKVEEKVKKLFGGGSLPVFQPKNSVSNLVVLGGGMNAVLDISKLKYKLSFELACSKEEAIVKTIDWVKFSGIV</sequence>
<dbReference type="RefSeq" id="WP_013908351.1">
    <property type="nucleotide sequence ID" value="NC_015681.1"/>
</dbReference>
<dbReference type="eggNOG" id="COG0451">
    <property type="taxonomic scope" value="Bacteria"/>
</dbReference>
<dbReference type="InterPro" id="IPR001509">
    <property type="entry name" value="Epimerase_deHydtase"/>
</dbReference>
<feature type="domain" description="Gfo/Idh/MocA-like oxidoreductase C-terminal" evidence="4">
    <location>
        <begin position="134"/>
        <end position="335"/>
    </location>
</feature>
<gene>
    <name evidence="5" type="ordered locus">Thein_1753</name>
</gene>